<dbReference type="GeneID" id="54293540"/>
<dbReference type="OrthoDB" id="271448at2759"/>
<proteinExistence type="predicted"/>
<dbReference type="PANTHER" id="PTHR36578">
    <property type="entry name" value="CHROMOSOME 15, WHOLE GENOME SHOTGUN SEQUENCE"/>
    <property type="match status" value="1"/>
</dbReference>
<keyword evidence="2" id="KW-1185">Reference proteome</keyword>
<accession>A0A6A6B1J5</accession>
<reference evidence="1" key="1">
    <citation type="journal article" date="2020" name="Stud. Mycol.">
        <title>101 Dothideomycetes genomes: a test case for predicting lifestyles and emergence of pathogens.</title>
        <authorList>
            <person name="Haridas S."/>
            <person name="Albert R."/>
            <person name="Binder M."/>
            <person name="Bloem J."/>
            <person name="Labutti K."/>
            <person name="Salamov A."/>
            <person name="Andreopoulos B."/>
            <person name="Baker S."/>
            <person name="Barry K."/>
            <person name="Bills G."/>
            <person name="Bluhm B."/>
            <person name="Cannon C."/>
            <person name="Castanera R."/>
            <person name="Culley D."/>
            <person name="Daum C."/>
            <person name="Ezra D."/>
            <person name="Gonzalez J."/>
            <person name="Henrissat B."/>
            <person name="Kuo A."/>
            <person name="Liang C."/>
            <person name="Lipzen A."/>
            <person name="Lutzoni F."/>
            <person name="Magnuson J."/>
            <person name="Mondo S."/>
            <person name="Nolan M."/>
            <person name="Ohm R."/>
            <person name="Pangilinan J."/>
            <person name="Park H.-J."/>
            <person name="Ramirez L."/>
            <person name="Alfaro M."/>
            <person name="Sun H."/>
            <person name="Tritt A."/>
            <person name="Yoshinaga Y."/>
            <person name="Zwiers L.-H."/>
            <person name="Turgeon B."/>
            <person name="Goodwin S."/>
            <person name="Spatafora J."/>
            <person name="Crous P."/>
            <person name="Grigoriev I."/>
        </authorList>
    </citation>
    <scope>NUCLEOTIDE SEQUENCE</scope>
    <source>
        <strain evidence="1">CBS 121167</strain>
    </source>
</reference>
<dbReference type="RefSeq" id="XP_033392812.1">
    <property type="nucleotide sequence ID" value="XM_033536044.1"/>
</dbReference>
<evidence type="ECO:0000313" key="2">
    <source>
        <dbReference type="Proteomes" id="UP000799438"/>
    </source>
</evidence>
<evidence type="ECO:0008006" key="3">
    <source>
        <dbReference type="Google" id="ProtNLM"/>
    </source>
</evidence>
<sequence length="248" mass="27085">DTANAFLNYATYSDYATKASSPGNYSTAFTNKQASTDEIGYRGVFTLDKYDPSLCAAKCNSDKDCLGFNIFIQREPKLRPDYDVCKNPDPTANVKCTLYGYPVSAETATNKGAYFSEFQSVIVASNGYNKENYAAPMVPSFFTPEGPLAGAVQDSSYYLYELYTSGFDPSLCGKGCKANTAYNEAHPPASGKPVRCFAFNAYIQYKNGSPEGTFCSYFSYAVNASSKATNVGETRGSDRITISNSYFY</sequence>
<evidence type="ECO:0000313" key="1">
    <source>
        <dbReference type="EMBL" id="KAF2137094.1"/>
    </source>
</evidence>
<dbReference type="AlphaFoldDB" id="A0A6A6B1J5"/>
<organism evidence="1 2">
    <name type="scientific">Aplosporella prunicola CBS 121167</name>
    <dbReference type="NCBI Taxonomy" id="1176127"/>
    <lineage>
        <taxon>Eukaryota</taxon>
        <taxon>Fungi</taxon>
        <taxon>Dikarya</taxon>
        <taxon>Ascomycota</taxon>
        <taxon>Pezizomycotina</taxon>
        <taxon>Dothideomycetes</taxon>
        <taxon>Dothideomycetes incertae sedis</taxon>
        <taxon>Botryosphaeriales</taxon>
        <taxon>Aplosporellaceae</taxon>
        <taxon>Aplosporella</taxon>
    </lineage>
</organism>
<protein>
    <recommendedName>
        <fullName evidence="3">Apple domain-containing protein</fullName>
    </recommendedName>
</protein>
<dbReference type="EMBL" id="ML995507">
    <property type="protein sequence ID" value="KAF2137094.1"/>
    <property type="molecule type" value="Genomic_DNA"/>
</dbReference>
<feature type="non-terminal residue" evidence="1">
    <location>
        <position position="1"/>
    </location>
</feature>
<feature type="non-terminal residue" evidence="1">
    <location>
        <position position="248"/>
    </location>
</feature>
<gene>
    <name evidence="1" type="ORF">K452DRAFT_201582</name>
</gene>
<dbReference type="PANTHER" id="PTHR36578:SF1">
    <property type="entry name" value="APPLE DOMAIN-CONTAINING PROTEIN"/>
    <property type="match status" value="1"/>
</dbReference>
<dbReference type="Proteomes" id="UP000799438">
    <property type="component" value="Unassembled WGS sequence"/>
</dbReference>
<name>A0A6A6B1J5_9PEZI</name>